<protein>
    <submittedName>
        <fullName evidence="3 4">UDP-N-acetylglucosamine 2-epimerase</fullName>
    </submittedName>
</protein>
<dbReference type="EMBL" id="LMXI01000049">
    <property type="protein sequence ID" value="KRT60009.1"/>
    <property type="molecule type" value="Genomic_DNA"/>
</dbReference>
<dbReference type="Proteomes" id="UP000051276">
    <property type="component" value="Unassembled WGS sequence"/>
</dbReference>
<dbReference type="GO" id="GO:0016853">
    <property type="term" value="F:isomerase activity"/>
    <property type="evidence" value="ECO:0007669"/>
    <property type="project" value="UniProtKB-KW"/>
</dbReference>
<keyword evidence="1" id="KW-0413">Isomerase</keyword>
<dbReference type="PANTHER" id="PTHR43174:SF1">
    <property type="entry name" value="UDP-N-ACETYLGLUCOSAMINE 2-EPIMERASE"/>
    <property type="match status" value="1"/>
</dbReference>
<organism evidence="4 5">
    <name type="scientific">endosymbiont of Ridgeia piscesae</name>
    <dbReference type="NCBI Taxonomy" id="54398"/>
    <lineage>
        <taxon>Bacteria</taxon>
        <taxon>Pseudomonadati</taxon>
        <taxon>Pseudomonadota</taxon>
        <taxon>Gammaproteobacteria</taxon>
        <taxon>sulfur-oxidizing symbionts</taxon>
    </lineage>
</organism>
<evidence type="ECO:0000313" key="6">
    <source>
        <dbReference type="Proteomes" id="UP000051634"/>
    </source>
</evidence>
<dbReference type="STRING" id="54398.Ga0074115_12438"/>
<evidence type="ECO:0000313" key="4">
    <source>
        <dbReference type="EMBL" id="KRT60009.1"/>
    </source>
</evidence>
<dbReference type="SUPFAM" id="SSF53756">
    <property type="entry name" value="UDP-Glycosyltransferase/glycogen phosphorylase"/>
    <property type="match status" value="1"/>
</dbReference>
<dbReference type="NCBIfam" id="TIGR00236">
    <property type="entry name" value="wecB"/>
    <property type="match status" value="1"/>
</dbReference>
<dbReference type="Pfam" id="PF02350">
    <property type="entry name" value="Epimerase_2"/>
    <property type="match status" value="1"/>
</dbReference>
<dbReference type="CDD" id="cd03786">
    <property type="entry name" value="GTB_UDP-GlcNAc_2-Epimerase"/>
    <property type="match status" value="1"/>
</dbReference>
<keyword evidence="6" id="KW-1185">Reference proteome</keyword>
<reference evidence="5 6" key="1">
    <citation type="submission" date="2015-11" db="EMBL/GenBank/DDBJ databases">
        <title>The genome of Candidatus Endoriftia persephone in Ridgeia piscesae and population structure of the North Eastern Pacific vestimentiferan symbionts.</title>
        <authorList>
            <person name="Perez M."/>
            <person name="Juniper K.S."/>
        </authorList>
    </citation>
    <scope>NUCLEOTIDE SEQUENCE [LARGE SCALE GENOMIC DNA]</scope>
    <source>
        <strain evidence="4">Ind10</strain>
        <strain evidence="3">Ind11</strain>
    </source>
</reference>
<dbReference type="InterPro" id="IPR003331">
    <property type="entry name" value="UDP_GlcNAc_Epimerase_2_dom"/>
</dbReference>
<evidence type="ECO:0000313" key="3">
    <source>
        <dbReference type="EMBL" id="KRT55791.1"/>
    </source>
</evidence>
<evidence type="ECO:0000256" key="1">
    <source>
        <dbReference type="RuleBase" id="RU003513"/>
    </source>
</evidence>
<dbReference type="AlphaFoldDB" id="A0A0T5ZAX5"/>
<comment type="caution">
    <text evidence="4">The sequence shown here is derived from an EMBL/GenBank/DDBJ whole genome shotgun (WGS) entry which is preliminary data.</text>
</comment>
<sequence length="379" mass="42008">MKRTIHLIAAARPNFMKIAPLYHALSKESWADVAIVHTGQHYDLNMSDAFFQDLRLPEPHIHLGAGSGSHAEQTARVMIAYEQVVMEKRPDMVVVVGDVNSTIACTLAATKVVYSLSDFDSVTGLNRPVVAHLEAGLRSFDRSMPEEVNRLATDVLADLLWTPSPDGDEHLQHEGVEAHKIVRVGNIMIDSLEMMRDKIETDGTYEKHDLEKGNYAVITLHRPANVDSPESLKSLCDMINNVAEKLPIIFPIHPRTRKHLETSGLIETISNNPAVKLLEPQNYISFMNLVFNCRIAITDSGGLQEETSYLGIPCLTVRPNTERPITITQGTNQLCKLEEVEDKTNEILAGKAGKGSAPDLWDGNTASRVVDSIQKTFKI</sequence>
<dbReference type="Proteomes" id="UP000051634">
    <property type="component" value="Unassembled WGS sequence"/>
</dbReference>
<accession>A0A0T5ZAX5</accession>
<evidence type="ECO:0000259" key="2">
    <source>
        <dbReference type="Pfam" id="PF02350"/>
    </source>
</evidence>
<dbReference type="Gene3D" id="3.40.50.2000">
    <property type="entry name" value="Glycogen Phosphorylase B"/>
    <property type="match status" value="2"/>
</dbReference>
<dbReference type="EMBL" id="LDXT01000073">
    <property type="protein sequence ID" value="KRT55791.1"/>
    <property type="molecule type" value="Genomic_DNA"/>
</dbReference>
<dbReference type="OrthoDB" id="9803238at2"/>
<feature type="domain" description="UDP-N-acetylglucosamine 2-epimerase" evidence="2">
    <location>
        <begin position="24"/>
        <end position="373"/>
    </location>
</feature>
<comment type="similarity">
    <text evidence="1">Belongs to the UDP-N-acetylglucosamine 2-epimerase family.</text>
</comment>
<evidence type="ECO:0000313" key="5">
    <source>
        <dbReference type="Proteomes" id="UP000051276"/>
    </source>
</evidence>
<dbReference type="InterPro" id="IPR029767">
    <property type="entry name" value="WecB-like"/>
</dbReference>
<dbReference type="PANTHER" id="PTHR43174">
    <property type="entry name" value="UDP-N-ACETYLGLUCOSAMINE 2-EPIMERASE"/>
    <property type="match status" value="1"/>
</dbReference>
<name>A0A0T5ZAX5_9GAMM</name>
<dbReference type="RefSeq" id="WP_057955408.1">
    <property type="nucleotide sequence ID" value="NZ_KQ556879.1"/>
</dbReference>
<dbReference type="PATRIC" id="fig|54398.3.peg.2489"/>
<proteinExistence type="inferred from homology"/>
<gene>
    <name evidence="3" type="ORF">Ga0074115_12438</name>
    <name evidence="4" type="ORF">Ga0076813_16452</name>
</gene>